<keyword evidence="4" id="KW-1185">Reference proteome</keyword>
<accession>A0A8T0ELE5</accession>
<evidence type="ECO:0000313" key="4">
    <source>
        <dbReference type="Proteomes" id="UP000807504"/>
    </source>
</evidence>
<feature type="domain" description="VASP tetramerisation" evidence="2">
    <location>
        <begin position="76"/>
        <end position="111"/>
    </location>
</feature>
<dbReference type="AlphaFoldDB" id="A0A8T0ELE5"/>
<feature type="compositionally biased region" description="Polar residues" evidence="1">
    <location>
        <begin position="19"/>
        <end position="31"/>
    </location>
</feature>
<reference evidence="3" key="2">
    <citation type="submission" date="2020-06" db="EMBL/GenBank/DDBJ databases">
        <authorList>
            <person name="Sheffer M."/>
        </authorList>
    </citation>
    <scope>NUCLEOTIDE SEQUENCE</scope>
</reference>
<sequence>MASMMDEMAKTLARRRAQAESSQTMDGNSTLDAKWDKNSANGNSTNAGLESPKSSRRQRIGSIGDMDNLKTNGLDSCDMDRLKQEILVEIRMEINKLKQDIIDAIRMELNRR</sequence>
<dbReference type="Gene3D" id="1.20.5.1160">
    <property type="entry name" value="Vasodilator-stimulated phosphoprotein"/>
    <property type="match status" value="1"/>
</dbReference>
<gene>
    <name evidence="3" type="ORF">HNY73_015734</name>
</gene>
<evidence type="ECO:0000256" key="1">
    <source>
        <dbReference type="SAM" id="MobiDB-lite"/>
    </source>
</evidence>
<name>A0A8T0ELE5_ARGBR</name>
<feature type="region of interest" description="Disordered" evidence="1">
    <location>
        <begin position="1"/>
        <end position="71"/>
    </location>
</feature>
<reference evidence="3" key="1">
    <citation type="journal article" date="2020" name="bioRxiv">
        <title>Chromosome-level reference genome of the European wasp spider Argiope bruennichi: a resource for studies on range expansion and evolutionary adaptation.</title>
        <authorList>
            <person name="Sheffer M.M."/>
            <person name="Hoppe A."/>
            <person name="Krehenwinkel H."/>
            <person name="Uhl G."/>
            <person name="Kuss A.W."/>
            <person name="Jensen L."/>
            <person name="Jensen C."/>
            <person name="Gillespie R.G."/>
            <person name="Hoff K.J."/>
            <person name="Prost S."/>
        </authorList>
    </citation>
    <scope>NUCLEOTIDE SEQUENCE</scope>
</reference>
<evidence type="ECO:0000259" key="2">
    <source>
        <dbReference type="Pfam" id="PF08776"/>
    </source>
</evidence>
<dbReference type="InterPro" id="IPR014885">
    <property type="entry name" value="VASP_tetra"/>
</dbReference>
<feature type="compositionally biased region" description="Polar residues" evidence="1">
    <location>
        <begin position="38"/>
        <end position="48"/>
    </location>
</feature>
<dbReference type="Proteomes" id="UP000807504">
    <property type="component" value="Unassembled WGS sequence"/>
</dbReference>
<dbReference type="InterPro" id="IPR038023">
    <property type="entry name" value="VASP_sf"/>
</dbReference>
<comment type="caution">
    <text evidence="3">The sequence shown here is derived from an EMBL/GenBank/DDBJ whole genome shotgun (WGS) entry which is preliminary data.</text>
</comment>
<dbReference type="Pfam" id="PF08776">
    <property type="entry name" value="VASP_tetra"/>
    <property type="match status" value="1"/>
</dbReference>
<proteinExistence type="predicted"/>
<evidence type="ECO:0000313" key="3">
    <source>
        <dbReference type="EMBL" id="KAF8773039.1"/>
    </source>
</evidence>
<organism evidence="3 4">
    <name type="scientific">Argiope bruennichi</name>
    <name type="common">Wasp spider</name>
    <name type="synonym">Aranea bruennichi</name>
    <dbReference type="NCBI Taxonomy" id="94029"/>
    <lineage>
        <taxon>Eukaryota</taxon>
        <taxon>Metazoa</taxon>
        <taxon>Ecdysozoa</taxon>
        <taxon>Arthropoda</taxon>
        <taxon>Chelicerata</taxon>
        <taxon>Arachnida</taxon>
        <taxon>Araneae</taxon>
        <taxon>Araneomorphae</taxon>
        <taxon>Entelegynae</taxon>
        <taxon>Araneoidea</taxon>
        <taxon>Araneidae</taxon>
        <taxon>Argiope</taxon>
    </lineage>
</organism>
<dbReference type="SUPFAM" id="SSF118370">
    <property type="entry name" value="Vasodilator-stimulated phosphoprotein, VASP, tetramerisation domain"/>
    <property type="match status" value="1"/>
</dbReference>
<dbReference type="EMBL" id="JABXBU010002227">
    <property type="protein sequence ID" value="KAF8773039.1"/>
    <property type="molecule type" value="Genomic_DNA"/>
</dbReference>
<protein>
    <submittedName>
        <fullName evidence="3">Protein enabled like protein</fullName>
    </submittedName>
</protein>